<accession>A0A858ZVN5</accession>
<dbReference type="Proteomes" id="UP000500755">
    <property type="component" value="Chromosome"/>
</dbReference>
<dbReference type="CDD" id="cd13578">
    <property type="entry name" value="PBP2_Bug27"/>
    <property type="match status" value="1"/>
</dbReference>
<sequence length="318" mass="33466">MLKRRAALLAGASLLGGAPAWADTWPSKPIRLVIPFAPAGPADVLARVVAQKLGPSLGQTVLPDNRAGANGIVGTDVVAKAAPDGYTLLMTVGSAQTLAPNLYKLPYDAQKDLVAISNFATLKTMIVVHPSVPAKTLQAFIALAKANPGKYDYAAGTSLVQLVGESFKRATGTHIVAIPYKGTGPQLAAVLAGEVAMTIDPFTAVQHVKAGRLRALAMLSDKRSPVLPEVPTLRESGVHGVELSSWIGLMAPAGTPRPIIDRLHAEMVKIVAMPDVKERLARLNYEPVGDTPEQFAAAIAAETARWAKIVKETGFKPE</sequence>
<evidence type="ECO:0000313" key="4">
    <source>
        <dbReference type="Proteomes" id="UP000500755"/>
    </source>
</evidence>
<dbReference type="AlphaFoldDB" id="A0A858ZVN5"/>
<gene>
    <name evidence="3" type="ORF">HF896_13990</name>
</gene>
<dbReference type="RefSeq" id="WP_168727954.1">
    <property type="nucleotide sequence ID" value="NZ_CP051298.1"/>
</dbReference>
<dbReference type="InterPro" id="IPR042100">
    <property type="entry name" value="Bug_dom1"/>
</dbReference>
<dbReference type="SUPFAM" id="SSF53850">
    <property type="entry name" value="Periplasmic binding protein-like II"/>
    <property type="match status" value="1"/>
</dbReference>
<evidence type="ECO:0000256" key="2">
    <source>
        <dbReference type="SAM" id="SignalP"/>
    </source>
</evidence>
<protein>
    <submittedName>
        <fullName evidence="3">Tripartite tricarboxylate transporter substrate binding protein</fullName>
    </submittedName>
</protein>
<dbReference type="PANTHER" id="PTHR42928:SF5">
    <property type="entry name" value="BLR1237 PROTEIN"/>
    <property type="match status" value="1"/>
</dbReference>
<dbReference type="Pfam" id="PF03401">
    <property type="entry name" value="TctC"/>
    <property type="match status" value="1"/>
</dbReference>
<name>A0A858ZVN5_9BURK</name>
<dbReference type="PIRSF" id="PIRSF017082">
    <property type="entry name" value="YflP"/>
    <property type="match status" value="1"/>
</dbReference>
<reference evidence="3 4" key="1">
    <citation type="submission" date="2020-05" db="EMBL/GenBank/DDBJ databases">
        <title>Complete genome sequence of Alicycliphilus denitrificans DP3.</title>
        <authorList>
            <person name="Chen X."/>
        </authorList>
    </citation>
    <scope>NUCLEOTIDE SEQUENCE [LARGE SCALE GENOMIC DNA]</scope>
    <source>
        <strain evidence="3 4">DP3</strain>
    </source>
</reference>
<dbReference type="Gene3D" id="3.40.190.10">
    <property type="entry name" value="Periplasmic binding protein-like II"/>
    <property type="match status" value="1"/>
</dbReference>
<comment type="similarity">
    <text evidence="1">Belongs to the UPF0065 (bug) family.</text>
</comment>
<feature type="signal peptide" evidence="2">
    <location>
        <begin position="1"/>
        <end position="22"/>
    </location>
</feature>
<keyword evidence="2" id="KW-0732">Signal</keyword>
<organism evidence="3 4">
    <name type="scientific">Alicycliphilus denitrificans</name>
    <dbReference type="NCBI Taxonomy" id="179636"/>
    <lineage>
        <taxon>Bacteria</taxon>
        <taxon>Pseudomonadati</taxon>
        <taxon>Pseudomonadota</taxon>
        <taxon>Betaproteobacteria</taxon>
        <taxon>Burkholderiales</taxon>
        <taxon>Comamonadaceae</taxon>
        <taxon>Alicycliphilus</taxon>
    </lineage>
</organism>
<dbReference type="Gene3D" id="3.40.190.150">
    <property type="entry name" value="Bordetella uptake gene, domain 1"/>
    <property type="match status" value="1"/>
</dbReference>
<proteinExistence type="inferred from homology"/>
<dbReference type="PANTHER" id="PTHR42928">
    <property type="entry name" value="TRICARBOXYLATE-BINDING PROTEIN"/>
    <property type="match status" value="1"/>
</dbReference>
<feature type="chain" id="PRO_5032322770" evidence="2">
    <location>
        <begin position="23"/>
        <end position="318"/>
    </location>
</feature>
<evidence type="ECO:0000313" key="3">
    <source>
        <dbReference type="EMBL" id="QKD44662.1"/>
    </source>
</evidence>
<dbReference type="InterPro" id="IPR005064">
    <property type="entry name" value="BUG"/>
</dbReference>
<evidence type="ECO:0000256" key="1">
    <source>
        <dbReference type="ARBA" id="ARBA00006987"/>
    </source>
</evidence>
<dbReference type="EMBL" id="CP051298">
    <property type="protein sequence ID" value="QKD44662.1"/>
    <property type="molecule type" value="Genomic_DNA"/>
</dbReference>